<feature type="transmembrane region" description="Helical" evidence="6">
    <location>
        <begin position="530"/>
        <end position="555"/>
    </location>
</feature>
<keyword evidence="2 6" id="KW-0813">Transport</keyword>
<dbReference type="STRING" id="1884381.SAMN05518846_103296"/>
<evidence type="ECO:0000256" key="3">
    <source>
        <dbReference type="ARBA" id="ARBA00022692"/>
    </source>
</evidence>
<dbReference type="PANTHER" id="PTHR43496">
    <property type="entry name" value="PROTEIN LPLB"/>
    <property type="match status" value="1"/>
</dbReference>
<dbReference type="InterPro" id="IPR000515">
    <property type="entry name" value="MetI-like"/>
</dbReference>
<gene>
    <name evidence="8" type="ORF">SAMN05518846_103296</name>
</gene>
<dbReference type="SUPFAM" id="SSF161098">
    <property type="entry name" value="MetI-like"/>
    <property type="match status" value="2"/>
</dbReference>
<keyword evidence="5 6" id="KW-0472">Membrane</keyword>
<dbReference type="Pfam" id="PF00528">
    <property type="entry name" value="BPD_transp_1"/>
    <property type="match status" value="2"/>
</dbReference>
<feature type="transmembrane region" description="Helical" evidence="6">
    <location>
        <begin position="157"/>
        <end position="177"/>
    </location>
</feature>
<dbReference type="GO" id="GO:0055085">
    <property type="term" value="P:transmembrane transport"/>
    <property type="evidence" value="ECO:0007669"/>
    <property type="project" value="InterPro"/>
</dbReference>
<feature type="transmembrane region" description="Helical" evidence="6">
    <location>
        <begin position="79"/>
        <end position="103"/>
    </location>
</feature>
<feature type="domain" description="ABC transmembrane type-1" evidence="7">
    <location>
        <begin position="80"/>
        <end position="280"/>
    </location>
</feature>
<dbReference type="Proteomes" id="UP000198915">
    <property type="component" value="Unassembled WGS sequence"/>
</dbReference>
<feature type="transmembrane region" description="Helical" evidence="6">
    <location>
        <begin position="425"/>
        <end position="443"/>
    </location>
</feature>
<reference evidence="9" key="1">
    <citation type="submission" date="2016-10" db="EMBL/GenBank/DDBJ databases">
        <authorList>
            <person name="Varghese N."/>
            <person name="Submissions S."/>
        </authorList>
    </citation>
    <scope>NUCLEOTIDE SEQUENCE [LARGE SCALE GENOMIC DNA]</scope>
    <source>
        <strain evidence="9">OK042</strain>
    </source>
</reference>
<evidence type="ECO:0000256" key="5">
    <source>
        <dbReference type="ARBA" id="ARBA00023136"/>
    </source>
</evidence>
<evidence type="ECO:0000313" key="9">
    <source>
        <dbReference type="Proteomes" id="UP000198915"/>
    </source>
</evidence>
<accession>A0A1I3R7U0</accession>
<comment type="similarity">
    <text evidence="6">Belongs to the binding-protein-dependent transport system permease family.</text>
</comment>
<comment type="subcellular location">
    <subcellularLocation>
        <location evidence="6">Cell membrane</location>
        <topology evidence="6">Multi-pass membrane protein</topology>
    </subcellularLocation>
    <subcellularLocation>
        <location evidence="1">Membrane</location>
        <topology evidence="1">Multi-pass membrane protein</topology>
    </subcellularLocation>
</comment>
<evidence type="ECO:0000313" key="8">
    <source>
        <dbReference type="EMBL" id="SFJ41719.1"/>
    </source>
</evidence>
<feature type="transmembrane region" description="Helical" evidence="6">
    <location>
        <begin position="28"/>
        <end position="50"/>
    </location>
</feature>
<feature type="transmembrane region" description="Helical" evidence="6">
    <location>
        <begin position="115"/>
        <end position="137"/>
    </location>
</feature>
<protein>
    <submittedName>
        <fullName evidence="8">Iron(III) transport system permease protein</fullName>
    </submittedName>
</protein>
<keyword evidence="3 6" id="KW-0812">Transmembrane</keyword>
<feature type="transmembrane region" description="Helical" evidence="6">
    <location>
        <begin position="308"/>
        <end position="335"/>
    </location>
</feature>
<feature type="transmembrane region" description="Helical" evidence="6">
    <location>
        <begin position="204"/>
        <end position="226"/>
    </location>
</feature>
<keyword evidence="9" id="KW-1185">Reference proteome</keyword>
<dbReference type="RefSeq" id="WP_220388406.1">
    <property type="nucleotide sequence ID" value="NZ_FORT01000003.1"/>
</dbReference>
<dbReference type="EMBL" id="FORT01000003">
    <property type="protein sequence ID" value="SFJ41719.1"/>
    <property type="molecule type" value="Genomic_DNA"/>
</dbReference>
<dbReference type="Gene3D" id="1.10.3720.10">
    <property type="entry name" value="MetI-like"/>
    <property type="match status" value="2"/>
</dbReference>
<name>A0A1I3R7U0_9BACL</name>
<feature type="transmembrane region" description="Helical" evidence="6">
    <location>
        <begin position="261"/>
        <end position="279"/>
    </location>
</feature>
<keyword evidence="4 6" id="KW-1133">Transmembrane helix</keyword>
<organism evidence="8 9">
    <name type="scientific">Brevibacillus centrosporus</name>
    <dbReference type="NCBI Taxonomy" id="54910"/>
    <lineage>
        <taxon>Bacteria</taxon>
        <taxon>Bacillati</taxon>
        <taxon>Bacillota</taxon>
        <taxon>Bacilli</taxon>
        <taxon>Bacillales</taxon>
        <taxon>Paenibacillaceae</taxon>
        <taxon>Brevibacillus</taxon>
    </lineage>
</organism>
<evidence type="ECO:0000256" key="2">
    <source>
        <dbReference type="ARBA" id="ARBA00022448"/>
    </source>
</evidence>
<evidence type="ECO:0000256" key="6">
    <source>
        <dbReference type="RuleBase" id="RU363032"/>
    </source>
</evidence>
<feature type="transmembrane region" description="Helical" evidence="6">
    <location>
        <begin position="365"/>
        <end position="387"/>
    </location>
</feature>
<evidence type="ECO:0000259" key="7">
    <source>
        <dbReference type="PROSITE" id="PS50928"/>
    </source>
</evidence>
<dbReference type="InterPro" id="IPR035906">
    <property type="entry name" value="MetI-like_sf"/>
</dbReference>
<dbReference type="AlphaFoldDB" id="A0A1I3R7U0"/>
<dbReference type="PANTHER" id="PTHR43496:SF1">
    <property type="entry name" value="POLYGALACTURONAN_RHAMNOGALACTURONAN TRANSPORT SYSTEM PERMEASE PROTEIN YTEP"/>
    <property type="match status" value="1"/>
</dbReference>
<sequence length="566" mass="62162">MQRGNTGIAFQHQLKTQRTRLKMLSKEPWLLGIIILLFISLFLFSVYPILQVLKLTVYDETGFQFDKVAEVLNAHFLQILWNSLQLGILSAVFGTAIGFVFAFAVTRTQMRGKKFFHLIAMLPIISPPFVMALSMILLFGRNGMISSGLLGIEDSDIYGLTSLVVIQTLGFFPMAYLNLRGVLESIDGALEDASLSLGASRWEVFRTVTFPLALPAIFSSLLLVFIKSIEDFGNPMVIAGDYSTLAVQAYLEITGMYDLKAGAFMAVAILFPSLLAYMIQKYWLSKKSFVTVTGKPSQASKGIGDKRIVWPLFAFCSLLTGSVLLFYGTVAWGAFVKVWGVNYTLTLDHFKYIFTLGLDSVKNSLIMATASTPITALLGMLIAYLIIRKNFVGKKLMEFSTILTFAVPGTVVGIGYVLAFNEKPLLLTGTAAILIIAFTFRNMTVGIEAGSNSLRQVDASIEEASTSLGANSFTTFWRVSLPLMKSAMFSGLVYSFVRSMTSISAVIFLVSVNWNLMTVSILSQVESSRLGVAAAYCLILIFIILIVIGFLELIVNRLGSSKRGAH</sequence>
<evidence type="ECO:0000256" key="1">
    <source>
        <dbReference type="ARBA" id="ARBA00004141"/>
    </source>
</evidence>
<dbReference type="PROSITE" id="PS50928">
    <property type="entry name" value="ABC_TM1"/>
    <property type="match status" value="2"/>
</dbReference>
<feature type="domain" description="ABC transmembrane type-1" evidence="7">
    <location>
        <begin position="361"/>
        <end position="551"/>
    </location>
</feature>
<feature type="transmembrane region" description="Helical" evidence="6">
    <location>
        <begin position="487"/>
        <end position="510"/>
    </location>
</feature>
<feature type="transmembrane region" description="Helical" evidence="6">
    <location>
        <begin position="399"/>
        <end position="419"/>
    </location>
</feature>
<evidence type="ECO:0000256" key="4">
    <source>
        <dbReference type="ARBA" id="ARBA00022989"/>
    </source>
</evidence>
<dbReference type="CDD" id="cd06261">
    <property type="entry name" value="TM_PBP2"/>
    <property type="match status" value="2"/>
</dbReference>
<dbReference type="GO" id="GO:0005886">
    <property type="term" value="C:plasma membrane"/>
    <property type="evidence" value="ECO:0007669"/>
    <property type="project" value="UniProtKB-SubCell"/>
</dbReference>
<proteinExistence type="inferred from homology"/>